<dbReference type="Gene3D" id="3.40.50.1820">
    <property type="entry name" value="alpha/beta hydrolase"/>
    <property type="match status" value="1"/>
</dbReference>
<reference evidence="2 3" key="1">
    <citation type="submission" date="2020-08" db="EMBL/GenBank/DDBJ databases">
        <title>Genome Sequencing of Nocardia wallacei strain FMUON74 and assembly.</title>
        <authorList>
            <person name="Toyokawa M."/>
            <person name="Uesaka K."/>
        </authorList>
    </citation>
    <scope>NUCLEOTIDE SEQUENCE [LARGE SCALE GENOMIC DNA]</scope>
    <source>
        <strain evidence="2 3">FMUON74</strain>
    </source>
</reference>
<dbReference type="GeneID" id="80345595"/>
<dbReference type="SUPFAM" id="SSF53474">
    <property type="entry name" value="alpha/beta-Hydrolases"/>
    <property type="match status" value="1"/>
</dbReference>
<sequence length="285" mass="30093">MTATPPRTITLPHGVVSVAEYGDPAGTPVLYCHGLPGSHVEAVAFDDAAAAVELRVIAIDRPGIGASSFAARRRVFEWADTVAVVADRFELDQFAVLGVSGGGPYALACACRLPDRVTDVVVVSSPAPRVREVKGGKWSSGLEVLRRFPFLARPIAARMAAAVRKPGGLAALIAKVAPADRSRLADDRELLAKIEANISTAFTQGGRGVAVDLQMLFARPWGFDLTDIAVPVTVWHGGVDGNVPVKDARRLADDLPICEVVVVEGAGHLLFVDHAAAILNSIRTR</sequence>
<dbReference type="Proteomes" id="UP000516173">
    <property type="component" value="Chromosome"/>
</dbReference>
<dbReference type="EMBL" id="AP023396">
    <property type="protein sequence ID" value="BCK53210.1"/>
    <property type="molecule type" value="Genomic_DNA"/>
</dbReference>
<evidence type="ECO:0000313" key="2">
    <source>
        <dbReference type="EMBL" id="BCK53210.1"/>
    </source>
</evidence>
<dbReference type="PRINTS" id="PR00111">
    <property type="entry name" value="ABHYDROLASE"/>
</dbReference>
<proteinExistence type="predicted"/>
<dbReference type="InterPro" id="IPR000073">
    <property type="entry name" value="AB_hydrolase_1"/>
</dbReference>
<dbReference type="PANTHER" id="PTHR43433:SF10">
    <property type="entry name" value="AB HYDROLASE-1 DOMAIN-CONTAINING PROTEIN"/>
    <property type="match status" value="1"/>
</dbReference>
<accession>A0A7G1KDZ3</accession>
<dbReference type="InterPro" id="IPR050471">
    <property type="entry name" value="AB_hydrolase"/>
</dbReference>
<evidence type="ECO:0000313" key="3">
    <source>
        <dbReference type="Proteomes" id="UP000516173"/>
    </source>
</evidence>
<organism evidence="2 3">
    <name type="scientific">Nocardia wallacei</name>
    <dbReference type="NCBI Taxonomy" id="480035"/>
    <lineage>
        <taxon>Bacteria</taxon>
        <taxon>Bacillati</taxon>
        <taxon>Actinomycetota</taxon>
        <taxon>Actinomycetes</taxon>
        <taxon>Mycobacteriales</taxon>
        <taxon>Nocardiaceae</taxon>
        <taxon>Nocardia</taxon>
    </lineage>
</organism>
<name>A0A7G1KDZ3_9NOCA</name>
<dbReference type="RefSeq" id="WP_187686792.1">
    <property type="nucleotide sequence ID" value="NZ_AP023396.1"/>
</dbReference>
<dbReference type="AlphaFoldDB" id="A0A7G1KDZ3"/>
<dbReference type="InterPro" id="IPR029058">
    <property type="entry name" value="AB_hydrolase_fold"/>
</dbReference>
<keyword evidence="3" id="KW-1185">Reference proteome</keyword>
<dbReference type="KEGG" id="nwl:NWFMUON74_09820"/>
<evidence type="ECO:0000259" key="1">
    <source>
        <dbReference type="Pfam" id="PF00561"/>
    </source>
</evidence>
<protein>
    <submittedName>
        <fullName evidence="2">Alpha/beta hydrolase</fullName>
    </submittedName>
</protein>
<keyword evidence="2" id="KW-0378">Hydrolase</keyword>
<feature type="domain" description="AB hydrolase-1" evidence="1">
    <location>
        <begin position="28"/>
        <end position="275"/>
    </location>
</feature>
<dbReference type="PANTHER" id="PTHR43433">
    <property type="entry name" value="HYDROLASE, ALPHA/BETA FOLD FAMILY PROTEIN"/>
    <property type="match status" value="1"/>
</dbReference>
<dbReference type="GO" id="GO:0016787">
    <property type="term" value="F:hydrolase activity"/>
    <property type="evidence" value="ECO:0007669"/>
    <property type="project" value="UniProtKB-KW"/>
</dbReference>
<gene>
    <name evidence="2" type="ORF">NWFMUON74_09820</name>
</gene>
<dbReference type="Pfam" id="PF00561">
    <property type="entry name" value="Abhydrolase_1"/>
    <property type="match status" value="1"/>
</dbReference>